<gene>
    <name evidence="2" type="ORF">EXIGLDRAFT_732242</name>
</gene>
<keyword evidence="1" id="KW-0175">Coiled coil</keyword>
<protein>
    <recommendedName>
        <fullName evidence="4">F-box domain-containing protein</fullName>
    </recommendedName>
</protein>
<proteinExistence type="predicted"/>
<evidence type="ECO:0008006" key="4">
    <source>
        <dbReference type="Google" id="ProtNLM"/>
    </source>
</evidence>
<keyword evidence="3" id="KW-1185">Reference proteome</keyword>
<dbReference type="Proteomes" id="UP000077266">
    <property type="component" value="Unassembled WGS sequence"/>
</dbReference>
<sequence length="510" mass="56897">MSVTRYAARRRRITEDEELVCSLNARIQLVELQRAAATQALEEARLKQEDLDAEALRIRTLLAIAERNMVEARAASLQALMATFPDDVLHGVFDALVDIPDKNWAVLGFGRYNVARARQPFALASVCRHWRRVALAARRLWTYISLPDTPLDDNAEAHFYRVSLSLARSGAMPLEVLLNVYHDVGDTLGMEKIYFRVAEQARRWRRVDLTMRTPQEKDKVMLDAFRGPLPLLEELAVVQIDRYSTPLEGCLPHVPRLHHLLLLPCPIHPPRYVSALPGLTNLELLGERSGQRVLQYIKLGQRTLTNILLDVRCADAPVASVTLPHLHGLTLRNKTFPFSPSGTPFLIAPHLRSLALHSEFFYNPHVGAFLSHFSGTVTELSLSGLVAVGALDELRTLHNISRLNFKADFYDEIAHIDDNFFSALASQPLVWPRLTSIVVADGGKVRSESGSNAIPNYSILDLLAERNTSAGVSSSAEPETEGPARIKEVILAYEGVPSWVLAEVERLLTV</sequence>
<organism evidence="2 3">
    <name type="scientific">Exidia glandulosa HHB12029</name>
    <dbReference type="NCBI Taxonomy" id="1314781"/>
    <lineage>
        <taxon>Eukaryota</taxon>
        <taxon>Fungi</taxon>
        <taxon>Dikarya</taxon>
        <taxon>Basidiomycota</taxon>
        <taxon>Agaricomycotina</taxon>
        <taxon>Agaricomycetes</taxon>
        <taxon>Auriculariales</taxon>
        <taxon>Exidiaceae</taxon>
        <taxon>Exidia</taxon>
    </lineage>
</organism>
<evidence type="ECO:0000313" key="2">
    <source>
        <dbReference type="EMBL" id="KZV80850.1"/>
    </source>
</evidence>
<dbReference type="InParanoid" id="A0A165BLA6"/>
<dbReference type="AlphaFoldDB" id="A0A165BLA6"/>
<dbReference type="SUPFAM" id="SSF52047">
    <property type="entry name" value="RNI-like"/>
    <property type="match status" value="1"/>
</dbReference>
<name>A0A165BLA6_EXIGL</name>
<accession>A0A165BLA6</accession>
<dbReference type="Gene3D" id="3.80.10.10">
    <property type="entry name" value="Ribonuclease Inhibitor"/>
    <property type="match status" value="1"/>
</dbReference>
<evidence type="ECO:0000313" key="3">
    <source>
        <dbReference type="Proteomes" id="UP000077266"/>
    </source>
</evidence>
<reference evidence="2 3" key="1">
    <citation type="journal article" date="2016" name="Mol. Biol. Evol.">
        <title>Comparative Genomics of Early-Diverging Mushroom-Forming Fungi Provides Insights into the Origins of Lignocellulose Decay Capabilities.</title>
        <authorList>
            <person name="Nagy L.G."/>
            <person name="Riley R."/>
            <person name="Tritt A."/>
            <person name="Adam C."/>
            <person name="Daum C."/>
            <person name="Floudas D."/>
            <person name="Sun H."/>
            <person name="Yadav J.S."/>
            <person name="Pangilinan J."/>
            <person name="Larsson K.H."/>
            <person name="Matsuura K."/>
            <person name="Barry K."/>
            <person name="Labutti K."/>
            <person name="Kuo R."/>
            <person name="Ohm R.A."/>
            <person name="Bhattacharya S.S."/>
            <person name="Shirouzu T."/>
            <person name="Yoshinaga Y."/>
            <person name="Martin F.M."/>
            <person name="Grigoriev I.V."/>
            <person name="Hibbett D.S."/>
        </authorList>
    </citation>
    <scope>NUCLEOTIDE SEQUENCE [LARGE SCALE GENOMIC DNA]</scope>
    <source>
        <strain evidence="2 3">HHB12029</strain>
    </source>
</reference>
<feature type="coiled-coil region" evidence="1">
    <location>
        <begin position="27"/>
        <end position="54"/>
    </location>
</feature>
<dbReference type="STRING" id="1314781.A0A165BLA6"/>
<evidence type="ECO:0000256" key="1">
    <source>
        <dbReference type="SAM" id="Coils"/>
    </source>
</evidence>
<dbReference type="InterPro" id="IPR032675">
    <property type="entry name" value="LRR_dom_sf"/>
</dbReference>
<dbReference type="EMBL" id="KV426442">
    <property type="protein sequence ID" value="KZV80850.1"/>
    <property type="molecule type" value="Genomic_DNA"/>
</dbReference>